<accession>A0A016TYK8</accession>
<dbReference type="EMBL" id="JARK01001405">
    <property type="protein sequence ID" value="EYC07687.1"/>
    <property type="molecule type" value="Genomic_DNA"/>
</dbReference>
<reference evidence="2" key="1">
    <citation type="journal article" date="2015" name="Nat. Genet.">
        <title>The genome and transcriptome of the zoonotic hookworm Ancylostoma ceylanicum identify infection-specific gene families.</title>
        <authorList>
            <person name="Schwarz E.M."/>
            <person name="Hu Y."/>
            <person name="Antoshechkin I."/>
            <person name="Miller M.M."/>
            <person name="Sternberg P.W."/>
            <person name="Aroian R.V."/>
        </authorList>
    </citation>
    <scope>NUCLEOTIDE SEQUENCE</scope>
    <source>
        <strain evidence="2">HY135</strain>
    </source>
</reference>
<dbReference type="Proteomes" id="UP000024635">
    <property type="component" value="Unassembled WGS sequence"/>
</dbReference>
<keyword evidence="2" id="KW-1185">Reference proteome</keyword>
<evidence type="ECO:0000313" key="1">
    <source>
        <dbReference type="EMBL" id="EYC07687.1"/>
    </source>
</evidence>
<name>A0A016TYK8_9BILA</name>
<evidence type="ECO:0000313" key="2">
    <source>
        <dbReference type="Proteomes" id="UP000024635"/>
    </source>
</evidence>
<dbReference type="AlphaFoldDB" id="A0A016TYK8"/>
<protein>
    <submittedName>
        <fullName evidence="1">Uncharacterized protein</fullName>
    </submittedName>
</protein>
<gene>
    <name evidence="1" type="primary">Acey_s0069.g346</name>
    <name evidence="1" type="ORF">Y032_0069g346</name>
</gene>
<organism evidence="1 2">
    <name type="scientific">Ancylostoma ceylanicum</name>
    <dbReference type="NCBI Taxonomy" id="53326"/>
    <lineage>
        <taxon>Eukaryota</taxon>
        <taxon>Metazoa</taxon>
        <taxon>Ecdysozoa</taxon>
        <taxon>Nematoda</taxon>
        <taxon>Chromadorea</taxon>
        <taxon>Rhabditida</taxon>
        <taxon>Rhabditina</taxon>
        <taxon>Rhabditomorpha</taxon>
        <taxon>Strongyloidea</taxon>
        <taxon>Ancylostomatidae</taxon>
        <taxon>Ancylostomatinae</taxon>
        <taxon>Ancylostoma</taxon>
    </lineage>
</organism>
<proteinExistence type="predicted"/>
<sequence>MGSKLRESRSSRKLGIIDKNCTGSSPSTFNVLCLLDVEPHPESFRLIVPRLSFLLEFLPSTRGNHHIARIQDCPWCLSLEAA</sequence>
<comment type="caution">
    <text evidence="1">The sequence shown here is derived from an EMBL/GenBank/DDBJ whole genome shotgun (WGS) entry which is preliminary data.</text>
</comment>